<proteinExistence type="predicted"/>
<evidence type="ECO:0000313" key="1">
    <source>
        <dbReference type="EMBL" id="CAK7326761.1"/>
    </source>
</evidence>
<dbReference type="EMBL" id="CAWUPB010000851">
    <property type="protein sequence ID" value="CAK7326761.1"/>
    <property type="molecule type" value="Genomic_DNA"/>
</dbReference>
<keyword evidence="2" id="KW-1185">Reference proteome</keyword>
<evidence type="ECO:0000313" key="2">
    <source>
        <dbReference type="Proteomes" id="UP001314170"/>
    </source>
</evidence>
<accession>A0AAV1QZ77</accession>
<name>A0AAV1QZ77_9ROSI</name>
<comment type="caution">
    <text evidence="1">The sequence shown here is derived from an EMBL/GenBank/DDBJ whole genome shotgun (WGS) entry which is preliminary data.</text>
</comment>
<dbReference type="Proteomes" id="UP001314170">
    <property type="component" value="Unassembled WGS sequence"/>
</dbReference>
<sequence length="160" mass="17674">MAFASPLISISHPLVGYETNCIDISSLSSFSSSESKIKDNPSHMVDHRSVGTICSFEVVSHRSKTSLGGEKCVDKDLNHVHSYGNRFDILSIIEPTPHLGTRFFDDTILSEKVGGDFNIIIKISKKAKEPSNAWAICDFNYFIQGNVLLDVGFSSNSFIR</sequence>
<reference evidence="1 2" key="1">
    <citation type="submission" date="2024-01" db="EMBL/GenBank/DDBJ databases">
        <authorList>
            <person name="Waweru B."/>
        </authorList>
    </citation>
    <scope>NUCLEOTIDE SEQUENCE [LARGE SCALE GENOMIC DNA]</scope>
</reference>
<dbReference type="AlphaFoldDB" id="A0AAV1QZ77"/>
<gene>
    <name evidence="1" type="ORF">DCAF_LOCUS4465</name>
</gene>
<protein>
    <submittedName>
        <fullName evidence="1">Uncharacterized protein</fullName>
    </submittedName>
</protein>
<organism evidence="1 2">
    <name type="scientific">Dovyalis caffra</name>
    <dbReference type="NCBI Taxonomy" id="77055"/>
    <lineage>
        <taxon>Eukaryota</taxon>
        <taxon>Viridiplantae</taxon>
        <taxon>Streptophyta</taxon>
        <taxon>Embryophyta</taxon>
        <taxon>Tracheophyta</taxon>
        <taxon>Spermatophyta</taxon>
        <taxon>Magnoliopsida</taxon>
        <taxon>eudicotyledons</taxon>
        <taxon>Gunneridae</taxon>
        <taxon>Pentapetalae</taxon>
        <taxon>rosids</taxon>
        <taxon>fabids</taxon>
        <taxon>Malpighiales</taxon>
        <taxon>Salicaceae</taxon>
        <taxon>Flacourtieae</taxon>
        <taxon>Dovyalis</taxon>
    </lineage>
</organism>